<protein>
    <submittedName>
        <fullName evidence="1">Uncharacterized protein</fullName>
    </submittedName>
</protein>
<dbReference type="AlphaFoldDB" id="C5CGM8"/>
<accession>C5CGM8</accession>
<reference evidence="1 2" key="1">
    <citation type="submission" date="2009-06" db="EMBL/GenBank/DDBJ databases">
        <title>Complete sequence of Thermotogales bacterium TBF 19.5.1.</title>
        <authorList>
            <consortium name="US DOE Joint Genome Institute"/>
            <person name="Lucas S."/>
            <person name="Copeland A."/>
            <person name="Lapidus A."/>
            <person name="Glavina del Rio T."/>
            <person name="Tice H."/>
            <person name="Bruce D."/>
            <person name="Goodwin L."/>
            <person name="Pitluck S."/>
            <person name="Chertkov O."/>
            <person name="Brettin T."/>
            <person name="Detter J.C."/>
            <person name="Han C."/>
            <person name="Schmutz J."/>
            <person name="Larimer F."/>
            <person name="Land M."/>
            <person name="Hauser L."/>
            <person name="Kyrpides N."/>
            <person name="Ovchinnikova G."/>
            <person name="Noll K."/>
        </authorList>
    </citation>
    <scope>NUCLEOTIDE SEQUENCE [LARGE SCALE GENOMIC DNA]</scope>
    <source>
        <strain evidence="2">ATCC BAA-1733 / DSM 21960 / TBF 19.5.1</strain>
    </source>
</reference>
<proteinExistence type="predicted"/>
<gene>
    <name evidence="1" type="ordered locus">Kole_0901</name>
</gene>
<evidence type="ECO:0000313" key="2">
    <source>
        <dbReference type="Proteomes" id="UP000002382"/>
    </source>
</evidence>
<name>C5CGM8_KOSOT</name>
<keyword evidence="2" id="KW-1185">Reference proteome</keyword>
<dbReference type="STRING" id="521045.Kole_0901"/>
<dbReference type="HOGENOM" id="CLU_2167619_0_0_0"/>
<dbReference type="EMBL" id="CP001634">
    <property type="protein sequence ID" value="ACR79610.1"/>
    <property type="molecule type" value="Genomic_DNA"/>
</dbReference>
<sequence length="110" mass="12619">MIFTSLCLALTVILVAMIWFLDSYTKKQEKLVEDTFKLSLDIRSIFHTFPNNANKTTEITTETIYQNDTKIEILSVKINTPEQGVTFEFIGSIEPLDTGEGEKNKKGRRR</sequence>
<dbReference type="KEGG" id="kol:Kole_0901"/>
<evidence type="ECO:0000313" key="1">
    <source>
        <dbReference type="EMBL" id="ACR79610.1"/>
    </source>
</evidence>
<organism evidence="1 2">
    <name type="scientific">Kosmotoga olearia (strain ATCC BAA-1733 / DSM 21960 / TBF 19.5.1)</name>
    <dbReference type="NCBI Taxonomy" id="521045"/>
    <lineage>
        <taxon>Bacteria</taxon>
        <taxon>Thermotogati</taxon>
        <taxon>Thermotogota</taxon>
        <taxon>Thermotogae</taxon>
        <taxon>Kosmotogales</taxon>
        <taxon>Kosmotogaceae</taxon>
        <taxon>Kosmotoga</taxon>
    </lineage>
</organism>
<dbReference type="Proteomes" id="UP000002382">
    <property type="component" value="Chromosome"/>
</dbReference>
<reference evidence="1 2" key="2">
    <citation type="journal article" date="2011" name="J. Bacteriol.">
        <title>Genome Sequence of Kosmotoga olearia Strain TBF 19.5.1, a Thermophilic Bacterium with a Wide Growth Temperature Range, Isolated from the Troll B Oil Platform in the North Sea.</title>
        <authorList>
            <person name="Swithers K.S."/>
            <person name="Dipippo J.L."/>
            <person name="Bruce D.C."/>
            <person name="Detter C."/>
            <person name="Tapia R."/>
            <person name="Han S."/>
            <person name="Goodwin L.A."/>
            <person name="Han J."/>
            <person name="Woyke T."/>
            <person name="Pitluck S."/>
            <person name="Pennacchio L."/>
            <person name="Nolan M."/>
            <person name="Mikhailova N."/>
            <person name="Land M.L."/>
            <person name="Nesbo C.L."/>
            <person name="Gogarten J.P."/>
            <person name="Noll K.M."/>
        </authorList>
    </citation>
    <scope>NUCLEOTIDE SEQUENCE [LARGE SCALE GENOMIC DNA]</scope>
    <source>
        <strain evidence="2">ATCC BAA-1733 / DSM 21960 / TBF 19.5.1</strain>
    </source>
</reference>